<gene>
    <name evidence="1" type="ORF">H8L32_17750</name>
</gene>
<proteinExistence type="predicted"/>
<name>A0ABR6ZU01_9BURK</name>
<keyword evidence="2" id="KW-1185">Reference proteome</keyword>
<comment type="caution">
    <text evidence="1">The sequence shown here is derived from an EMBL/GenBank/DDBJ whole genome shotgun (WGS) entry which is preliminary data.</text>
</comment>
<dbReference type="RefSeq" id="WP_186948599.1">
    <property type="nucleotide sequence ID" value="NZ_JACOGF010000009.1"/>
</dbReference>
<reference evidence="1 2" key="1">
    <citation type="submission" date="2020-08" db="EMBL/GenBank/DDBJ databases">
        <title>Novel species isolated from subtropical streams in China.</title>
        <authorList>
            <person name="Lu H."/>
        </authorList>
    </citation>
    <scope>NUCLEOTIDE SEQUENCE [LARGE SCALE GENOMIC DNA]</scope>
    <source>
        <strain evidence="1 2">CY18W</strain>
    </source>
</reference>
<organism evidence="1 2">
    <name type="scientific">Undibacterium hunanense</name>
    <dbReference type="NCBI Taxonomy" id="2762292"/>
    <lineage>
        <taxon>Bacteria</taxon>
        <taxon>Pseudomonadati</taxon>
        <taxon>Pseudomonadota</taxon>
        <taxon>Betaproteobacteria</taxon>
        <taxon>Burkholderiales</taxon>
        <taxon>Oxalobacteraceae</taxon>
        <taxon>Undibacterium</taxon>
    </lineage>
</organism>
<protein>
    <recommendedName>
        <fullName evidence="3">Transferrin-binding protein B C-lobe/N-lobe beta barrel domain-containing protein</fullName>
    </recommendedName>
</protein>
<evidence type="ECO:0000313" key="2">
    <source>
        <dbReference type="Proteomes" id="UP000650424"/>
    </source>
</evidence>
<dbReference type="EMBL" id="JACOGF010000009">
    <property type="protein sequence ID" value="MBC3919339.1"/>
    <property type="molecule type" value="Genomic_DNA"/>
</dbReference>
<accession>A0ABR6ZU01</accession>
<evidence type="ECO:0008006" key="3">
    <source>
        <dbReference type="Google" id="ProtNLM"/>
    </source>
</evidence>
<sequence>MTDITAGVEADASNKATINLSQLRSQGALLARELAQTDTSESGHIGILGDYYGSYNGADTGTFYIHVDHIGNIFGSADSSTAHSSFTITGKVSSDGVVQMTGKGLAGSASFDGKINLKTGGVSGYWNLTGFGKGQFAGQRAKAVGGRAY</sequence>
<evidence type="ECO:0000313" key="1">
    <source>
        <dbReference type="EMBL" id="MBC3919339.1"/>
    </source>
</evidence>
<dbReference type="Proteomes" id="UP000650424">
    <property type="component" value="Unassembled WGS sequence"/>
</dbReference>